<dbReference type="GO" id="GO:0009099">
    <property type="term" value="P:L-valine biosynthetic process"/>
    <property type="evidence" value="ECO:0007669"/>
    <property type="project" value="UniProtKB-UniRule"/>
</dbReference>
<comment type="cofactor">
    <cofactor evidence="1 15">
        <name>Mg(2+)</name>
        <dbReference type="ChEBI" id="CHEBI:18420"/>
    </cofactor>
</comment>
<keyword evidence="7 15" id="KW-0408">Iron</keyword>
<evidence type="ECO:0000256" key="6">
    <source>
        <dbReference type="ARBA" id="ARBA00022842"/>
    </source>
</evidence>
<proteinExistence type="inferred from homology"/>
<dbReference type="GO" id="GO:0051537">
    <property type="term" value="F:2 iron, 2 sulfur cluster binding"/>
    <property type="evidence" value="ECO:0007669"/>
    <property type="project" value="UniProtKB-UniRule"/>
</dbReference>
<protein>
    <recommendedName>
        <fullName evidence="14 15">Dihydroxy-acid dehydratase</fullName>
        <shortName evidence="15">DAD</shortName>
        <ecNumber evidence="14 15">4.2.1.9</ecNumber>
    </recommendedName>
</protein>
<evidence type="ECO:0000259" key="16">
    <source>
        <dbReference type="Pfam" id="PF00920"/>
    </source>
</evidence>
<dbReference type="PROSITE" id="PS00887">
    <property type="entry name" value="ILVD_EDD_2"/>
    <property type="match status" value="1"/>
</dbReference>
<reference evidence="18" key="1">
    <citation type="journal article" date="2023" name="Front. Microbiol.">
        <title>Genomic-based phylogenetic and metabolic analyses of the genus Natronomonas, and description of Natronomonas aquatica sp. nov.</title>
        <authorList>
            <person name="Garcia-Roldan A."/>
            <person name="Duran-Viseras A."/>
            <person name="de la Haba R.R."/>
            <person name="Corral P."/>
            <person name="Sanchez-Porro C."/>
            <person name="Ventosa A."/>
        </authorList>
    </citation>
    <scope>NUCLEOTIDE SEQUENCE</scope>
    <source>
        <strain evidence="18">F2-12</strain>
    </source>
</reference>
<comment type="subunit">
    <text evidence="15">Homodimer.</text>
</comment>
<evidence type="ECO:0000256" key="14">
    <source>
        <dbReference type="ARBA" id="ARBA00029490"/>
    </source>
</evidence>
<dbReference type="Gene3D" id="3.50.30.80">
    <property type="entry name" value="IlvD/EDD C-terminal domain-like"/>
    <property type="match status" value="1"/>
</dbReference>
<evidence type="ECO:0000256" key="10">
    <source>
        <dbReference type="ARBA" id="ARBA00023304"/>
    </source>
</evidence>
<dbReference type="PROSITE" id="PS00886">
    <property type="entry name" value="ILVD_EDD_1"/>
    <property type="match status" value="1"/>
</dbReference>
<evidence type="ECO:0000256" key="4">
    <source>
        <dbReference type="ARBA" id="ARBA00022714"/>
    </source>
</evidence>
<feature type="modified residue" description="N6-carboxylysine" evidence="15">
    <location>
        <position position="126"/>
    </location>
</feature>
<feature type="binding site" evidence="15">
    <location>
        <position position="83"/>
    </location>
    <ligand>
        <name>Mg(2+)</name>
        <dbReference type="ChEBI" id="CHEBI:18420"/>
    </ligand>
</feature>
<comment type="similarity">
    <text evidence="2 15">Belongs to the IlvD/Edd family.</text>
</comment>
<evidence type="ECO:0000256" key="3">
    <source>
        <dbReference type="ARBA" id="ARBA00022605"/>
    </source>
</evidence>
<evidence type="ECO:0000313" key="19">
    <source>
        <dbReference type="Proteomes" id="UP001139494"/>
    </source>
</evidence>
<dbReference type="AlphaFoldDB" id="A0A9R1D7V6"/>
<keyword evidence="3 15" id="KW-0028">Amino-acid biosynthesis</keyword>
<dbReference type="SUPFAM" id="SSF143975">
    <property type="entry name" value="IlvD/EDD N-terminal domain-like"/>
    <property type="match status" value="1"/>
</dbReference>
<dbReference type="Pfam" id="PF00920">
    <property type="entry name" value="ILVD_EDD_N"/>
    <property type="match status" value="1"/>
</dbReference>
<feature type="binding site" evidence="15">
    <location>
        <position position="51"/>
    </location>
    <ligand>
        <name>[2Fe-2S] cluster</name>
        <dbReference type="ChEBI" id="CHEBI:190135"/>
    </ligand>
</feature>
<comment type="catalytic activity">
    <reaction evidence="15">
        <text>(2R,3R)-2,3-dihydroxy-3-methylpentanoate = (S)-3-methyl-2-oxopentanoate + H2O</text>
        <dbReference type="Rhea" id="RHEA:27694"/>
        <dbReference type="ChEBI" id="CHEBI:15377"/>
        <dbReference type="ChEBI" id="CHEBI:35146"/>
        <dbReference type="ChEBI" id="CHEBI:49258"/>
        <dbReference type="EC" id="4.2.1.9"/>
    </reaction>
</comment>
<gene>
    <name evidence="15 18" type="primary">ilvD</name>
    <name evidence="18" type="ORF">KM295_15400</name>
</gene>
<comment type="caution">
    <text evidence="15">Lacks conserved residue(s) required for the propagation of feature annotation.</text>
</comment>
<dbReference type="GO" id="GO:0009097">
    <property type="term" value="P:isoleucine biosynthetic process"/>
    <property type="evidence" value="ECO:0007669"/>
    <property type="project" value="UniProtKB-UniRule"/>
</dbReference>
<accession>A0A9R1D7V6</accession>
<feature type="binding site" description="via carbamate group" evidence="15">
    <location>
        <position position="126"/>
    </location>
    <ligand>
        <name>Mg(2+)</name>
        <dbReference type="ChEBI" id="CHEBI:18420"/>
    </ligand>
</feature>
<dbReference type="InterPro" id="IPR000581">
    <property type="entry name" value="ILV_EDD_N"/>
</dbReference>
<evidence type="ECO:0000256" key="8">
    <source>
        <dbReference type="ARBA" id="ARBA00023014"/>
    </source>
</evidence>
<dbReference type="NCBIfam" id="TIGR00110">
    <property type="entry name" value="ilvD"/>
    <property type="match status" value="1"/>
</dbReference>
<keyword evidence="4 15" id="KW-0001">2Fe-2S</keyword>
<evidence type="ECO:0000259" key="17">
    <source>
        <dbReference type="Pfam" id="PF24877"/>
    </source>
</evidence>
<evidence type="ECO:0000313" key="18">
    <source>
        <dbReference type="EMBL" id="MCQ4334840.1"/>
    </source>
</evidence>
<dbReference type="InterPro" id="IPR056740">
    <property type="entry name" value="ILV_EDD_C"/>
</dbReference>
<dbReference type="InterPro" id="IPR037237">
    <property type="entry name" value="IlvD/EDD_N"/>
</dbReference>
<evidence type="ECO:0000256" key="12">
    <source>
        <dbReference type="ARBA" id="ARBA00029436"/>
    </source>
</evidence>
<dbReference type="PANTHER" id="PTHR21000:SF5">
    <property type="entry name" value="DIHYDROXY-ACID DEHYDRATASE, MITOCHONDRIAL"/>
    <property type="match status" value="1"/>
</dbReference>
<keyword evidence="9 15" id="KW-0456">Lyase</keyword>
<evidence type="ECO:0000256" key="1">
    <source>
        <dbReference type="ARBA" id="ARBA00001946"/>
    </source>
</evidence>
<comment type="pathway">
    <text evidence="13 15">Amino-acid biosynthesis; L-isoleucine biosynthesis; L-isoleucine from 2-oxobutanoate: step 3/4.</text>
</comment>
<evidence type="ECO:0000256" key="9">
    <source>
        <dbReference type="ARBA" id="ARBA00023239"/>
    </source>
</evidence>
<sequence length="563" mass="58816">MDDERLPSRDLTEGVKRAPNRAMLHAMDLDDEDLQRPMVGVANTAAEITPCNAHLDEVAAAAKAGIEAADAVHIEFGTITISDGVSMGHEGMKASLISREVIADSVELVAFGERLDAIVGVAGCDKNLPGMLMAGVRTDLPTVLLYGGSRPTGTFQGEEVSGVEVVEGVGAVLGGEMTEAELTELEQSACPGAGSCAEMATANTMATVAETIGMAPIGSASPAAETDERQAVARECGERAVAALRSGLRPSDILSRQSFENAIAVQAAIGGSTNAVLHLLALAEEAGIELTLEAFDEISARTPHICNLKPGGEYTMHDLHRNGGVPAILRYLIDGGYVDGDAPTITGETLAEAVDRADPPTPDPAVVRPPDEPIDDEGAIVVLRGNLAPEGAVLKVTGDHDYRFEGPARVFDGENEAFEAVENRKLDGGEVLVIRNEGPRGGPGMQEMLSVTAAIVGAGYDDVALLTDGRFSGATRGPMIGHVAPEAFAGGPIAALEDGDRITIGVPERTLAVDLTDDEIESRLDEWERPTPEYGRGVLAKYPSMFASAAEGAVTRPCPGWRE</sequence>
<dbReference type="SUPFAM" id="SSF52016">
    <property type="entry name" value="LeuD/IlvD-like"/>
    <property type="match status" value="1"/>
</dbReference>
<keyword evidence="8 15" id="KW-0411">Iron-sulfur</keyword>
<evidence type="ECO:0000256" key="15">
    <source>
        <dbReference type="HAMAP-Rule" id="MF_00012"/>
    </source>
</evidence>
<evidence type="ECO:0000256" key="13">
    <source>
        <dbReference type="ARBA" id="ARBA00029437"/>
    </source>
</evidence>
<keyword evidence="10 15" id="KW-0100">Branched-chain amino acid biosynthesis</keyword>
<comment type="caution">
    <text evidence="18">The sequence shown here is derived from an EMBL/GenBank/DDBJ whole genome shotgun (WGS) entry which is preliminary data.</text>
</comment>
<dbReference type="InterPro" id="IPR050165">
    <property type="entry name" value="DHAD_IlvD/Edd"/>
</dbReference>
<evidence type="ECO:0000256" key="7">
    <source>
        <dbReference type="ARBA" id="ARBA00023004"/>
    </source>
</evidence>
<dbReference type="GO" id="GO:0004160">
    <property type="term" value="F:dihydroxy-acid dehydratase activity"/>
    <property type="evidence" value="ECO:0007669"/>
    <property type="project" value="UniProtKB-UniRule"/>
</dbReference>
<evidence type="ECO:0000256" key="5">
    <source>
        <dbReference type="ARBA" id="ARBA00022723"/>
    </source>
</evidence>
<dbReference type="NCBIfam" id="NF002068">
    <property type="entry name" value="PRK00911.1"/>
    <property type="match status" value="1"/>
</dbReference>
<dbReference type="RefSeq" id="WP_256031011.1">
    <property type="nucleotide sequence ID" value="NZ_JAHLKM010000040.1"/>
</dbReference>
<dbReference type="EMBL" id="JAHLKM010000040">
    <property type="protein sequence ID" value="MCQ4334840.1"/>
    <property type="molecule type" value="Genomic_DNA"/>
</dbReference>
<evidence type="ECO:0000256" key="11">
    <source>
        <dbReference type="ARBA" id="ARBA00029304"/>
    </source>
</evidence>
<comment type="function">
    <text evidence="15">Functions in the biosynthesis of branched-chain amino acids. Catalyzes the dehydration of (2R,3R)-2,3-dihydroxy-3-methylpentanoate (2,3-dihydroxy-3-methylvalerate) into 2-oxo-3-methylpentanoate (2-oxo-3-methylvalerate) and of (2R)-2,3-dihydroxy-3-methylbutanoate (2,3-dihydroxyisovalerate) into 2-oxo-3-methylbutanoate (2-oxoisovalerate), the penultimate precursor to L-isoleucine and L-valine, respectively.</text>
</comment>
<comment type="pathway">
    <text evidence="12 15">Amino-acid biosynthesis; L-valine biosynthesis; L-valine from pyruvate: step 3/4.</text>
</comment>
<feature type="binding site" evidence="15">
    <location>
        <position position="125"/>
    </location>
    <ligand>
        <name>Mg(2+)</name>
        <dbReference type="ChEBI" id="CHEBI:18420"/>
    </ligand>
</feature>
<dbReference type="HAMAP" id="MF_00012">
    <property type="entry name" value="IlvD"/>
    <property type="match status" value="1"/>
</dbReference>
<dbReference type="FunFam" id="3.50.30.80:FF:000001">
    <property type="entry name" value="Dihydroxy-acid dehydratase"/>
    <property type="match status" value="1"/>
</dbReference>
<dbReference type="InterPro" id="IPR020558">
    <property type="entry name" value="DiOHA_6PGluconate_deHydtase_CS"/>
</dbReference>
<feature type="active site" description="Proton acceptor" evidence="15">
    <location>
        <position position="472"/>
    </location>
</feature>
<evidence type="ECO:0000256" key="2">
    <source>
        <dbReference type="ARBA" id="ARBA00006486"/>
    </source>
</evidence>
<feature type="domain" description="Dihydroxy-acid/6-phosphogluconate dehydratase N-terminal" evidence="16">
    <location>
        <begin position="36"/>
        <end position="352"/>
    </location>
</feature>
<comment type="cofactor">
    <cofactor evidence="15">
        <name>[2Fe-2S] cluster</name>
        <dbReference type="ChEBI" id="CHEBI:190135"/>
    </cofactor>
    <text evidence="15">Binds 1 [2Fe-2S] cluster per subunit. This cluster acts as a Lewis acid cofactor.</text>
</comment>
<comment type="catalytic activity">
    <reaction evidence="11">
        <text>(2R)-2,3-dihydroxy-3-methylbutanoate = 3-methyl-2-oxobutanoate + H2O</text>
        <dbReference type="Rhea" id="RHEA:24809"/>
        <dbReference type="ChEBI" id="CHEBI:11851"/>
        <dbReference type="ChEBI" id="CHEBI:15377"/>
        <dbReference type="ChEBI" id="CHEBI:49072"/>
        <dbReference type="EC" id="4.2.1.9"/>
    </reaction>
    <physiologicalReaction direction="left-to-right" evidence="11">
        <dbReference type="Rhea" id="RHEA:24810"/>
    </physiologicalReaction>
</comment>
<dbReference type="Proteomes" id="UP001139494">
    <property type="component" value="Unassembled WGS sequence"/>
</dbReference>
<dbReference type="InterPro" id="IPR004404">
    <property type="entry name" value="DihydroxyA_deHydtase"/>
</dbReference>
<organism evidence="18 19">
    <name type="scientific">Natronomonas aquatica</name>
    <dbReference type="NCBI Taxonomy" id="2841590"/>
    <lineage>
        <taxon>Archaea</taxon>
        <taxon>Methanobacteriati</taxon>
        <taxon>Methanobacteriota</taxon>
        <taxon>Stenosarchaea group</taxon>
        <taxon>Halobacteria</taxon>
        <taxon>Halobacteriales</taxon>
        <taxon>Natronomonadaceae</taxon>
        <taxon>Natronomonas</taxon>
    </lineage>
</organism>
<feature type="domain" description="Dihydroxy-acid/6-phosphogluconate dehydratase C-terminal" evidence="17">
    <location>
        <begin position="366"/>
        <end position="553"/>
    </location>
</feature>
<name>A0A9R1D7V6_9EURY</name>
<keyword evidence="19" id="KW-1185">Reference proteome</keyword>
<feature type="binding site" evidence="15">
    <location>
        <position position="447"/>
    </location>
    <ligand>
        <name>Mg(2+)</name>
        <dbReference type="ChEBI" id="CHEBI:18420"/>
    </ligand>
</feature>
<dbReference type="EC" id="4.2.1.9" evidence="14 15"/>
<dbReference type="PANTHER" id="PTHR21000">
    <property type="entry name" value="DIHYDROXY-ACID DEHYDRATASE DAD"/>
    <property type="match status" value="1"/>
</dbReference>
<keyword evidence="5 15" id="KW-0479">Metal-binding</keyword>
<dbReference type="InterPro" id="IPR042096">
    <property type="entry name" value="Dihydro-acid_dehy_C"/>
</dbReference>
<dbReference type="Pfam" id="PF24877">
    <property type="entry name" value="ILV_EDD_C"/>
    <property type="match status" value="1"/>
</dbReference>
<keyword evidence="6 15" id="KW-0460">Magnesium</keyword>
<dbReference type="GO" id="GO:0000287">
    <property type="term" value="F:magnesium ion binding"/>
    <property type="evidence" value="ECO:0007669"/>
    <property type="project" value="UniProtKB-UniRule"/>
</dbReference>